<feature type="region of interest" description="Disordered" evidence="9">
    <location>
        <begin position="476"/>
        <end position="564"/>
    </location>
</feature>
<proteinExistence type="inferred from homology"/>
<dbReference type="Proteomes" id="UP000515156">
    <property type="component" value="Chromosome 2"/>
</dbReference>
<feature type="domain" description="PWWP" evidence="10">
    <location>
        <begin position="7"/>
        <end position="64"/>
    </location>
</feature>
<dbReference type="KEGG" id="muo:115463538"/>
<dbReference type="InterPro" id="IPR035441">
    <property type="entry name" value="TFIIS/LEDGF_dom_sf"/>
</dbReference>
<dbReference type="Pfam" id="PF11467">
    <property type="entry name" value="LEDGF"/>
    <property type="match status" value="1"/>
</dbReference>
<feature type="compositionally biased region" description="Acidic residues" evidence="9">
    <location>
        <begin position="526"/>
        <end position="535"/>
    </location>
</feature>
<evidence type="ECO:0000256" key="6">
    <source>
        <dbReference type="ARBA" id="ARBA00023163"/>
    </source>
</evidence>
<keyword evidence="5" id="KW-0238">DNA-binding</keyword>
<dbReference type="InterPro" id="IPR036218">
    <property type="entry name" value="HIVI-bd_sf"/>
</dbReference>
<comment type="function">
    <text evidence="8">May act as a regulator of myogenesis. Promotes the repair of DNA double-strand breaks (DSBs) through the homologous recombination pathway by facilitating the recruitment of the DNA endonuclease RBBP8 to the DSBs.</text>
</comment>
<evidence type="ECO:0000313" key="11">
    <source>
        <dbReference type="Proteomes" id="UP000515156"/>
    </source>
</evidence>
<dbReference type="SUPFAM" id="SSF140576">
    <property type="entry name" value="HIV integrase-binding domain"/>
    <property type="match status" value="1"/>
</dbReference>
<dbReference type="SUPFAM" id="SSF63748">
    <property type="entry name" value="Tudor/PWWP/MBT"/>
    <property type="match status" value="1"/>
</dbReference>
<dbReference type="InterPro" id="IPR000313">
    <property type="entry name" value="PWWP_dom"/>
</dbReference>
<evidence type="ECO:0000256" key="7">
    <source>
        <dbReference type="ARBA" id="ARBA00023242"/>
    </source>
</evidence>
<dbReference type="GO" id="GO:0005634">
    <property type="term" value="C:nucleus"/>
    <property type="evidence" value="ECO:0007669"/>
    <property type="project" value="UniProtKB-SubCell"/>
</dbReference>
<dbReference type="RefSeq" id="XP_030050012.1">
    <property type="nucleotide sequence ID" value="XM_030194152.1"/>
</dbReference>
<dbReference type="OrthoDB" id="62853at2759"/>
<keyword evidence="7" id="KW-0539">Nucleus</keyword>
<evidence type="ECO:0000256" key="3">
    <source>
        <dbReference type="ARBA" id="ARBA00023015"/>
    </source>
</evidence>
<comment type="similarity">
    <text evidence="2">Belongs to the HDGF family.</text>
</comment>
<dbReference type="InterPro" id="IPR021567">
    <property type="entry name" value="LEDGF_IBD"/>
</dbReference>
<accession>A0A6P7X353</accession>
<dbReference type="FunFam" id="2.30.30.140:FF:000017">
    <property type="entry name" value="hepatoma-derived growth factor isoform X1"/>
    <property type="match status" value="1"/>
</dbReference>
<dbReference type="CDD" id="cd20151">
    <property type="entry name" value="PWWP_PSIP"/>
    <property type="match status" value="1"/>
</dbReference>
<evidence type="ECO:0000256" key="4">
    <source>
        <dbReference type="ARBA" id="ARBA00023054"/>
    </source>
</evidence>
<comment type="subcellular location">
    <subcellularLocation>
        <location evidence="1">Nucleus</location>
    </subcellularLocation>
</comment>
<evidence type="ECO:0000313" key="13">
    <source>
        <dbReference type="RefSeq" id="XP_030050011.1"/>
    </source>
</evidence>
<reference evidence="12 13" key="1">
    <citation type="submission" date="2025-04" db="UniProtKB">
        <authorList>
            <consortium name="RefSeq"/>
        </authorList>
    </citation>
    <scope>IDENTIFICATION</scope>
</reference>
<dbReference type="Gene3D" id="1.20.930.10">
    <property type="entry name" value="Conserved domain common to transcription factors TFIIS, elongin A, CRSP70"/>
    <property type="match status" value="1"/>
</dbReference>
<feature type="region of interest" description="Disordered" evidence="9">
    <location>
        <begin position="88"/>
        <end position="377"/>
    </location>
</feature>
<dbReference type="Gene3D" id="2.30.30.140">
    <property type="match status" value="1"/>
</dbReference>
<dbReference type="Pfam" id="PF00855">
    <property type="entry name" value="PWWP"/>
    <property type="match status" value="1"/>
</dbReference>
<evidence type="ECO:0000313" key="14">
    <source>
        <dbReference type="RefSeq" id="XP_030050012.1"/>
    </source>
</evidence>
<dbReference type="PANTHER" id="PTHR12550">
    <property type="entry name" value="HEPATOMA-DERIVED GROWTH FACTOR-RELATED"/>
    <property type="match status" value="1"/>
</dbReference>
<evidence type="ECO:0000256" key="9">
    <source>
        <dbReference type="SAM" id="MobiDB-lite"/>
    </source>
</evidence>
<evidence type="ECO:0000256" key="1">
    <source>
        <dbReference type="ARBA" id="ARBA00004123"/>
    </source>
</evidence>
<protein>
    <submittedName>
        <fullName evidence="12 13">PC4 and SFRS1-interacting protein isoform X1</fullName>
    </submittedName>
</protein>
<keyword evidence="4" id="KW-0175">Coiled coil</keyword>
<evidence type="ECO:0000256" key="2">
    <source>
        <dbReference type="ARBA" id="ARBA00005309"/>
    </source>
</evidence>
<dbReference type="RefSeq" id="XP_030050010.1">
    <property type="nucleotide sequence ID" value="XM_030194150.1"/>
</dbReference>
<evidence type="ECO:0000256" key="8">
    <source>
        <dbReference type="ARBA" id="ARBA00057253"/>
    </source>
</evidence>
<dbReference type="RefSeq" id="XP_030050011.1">
    <property type="nucleotide sequence ID" value="XM_030194151.1"/>
</dbReference>
<feature type="compositionally biased region" description="Basic and acidic residues" evidence="9">
    <location>
        <begin position="250"/>
        <end position="293"/>
    </location>
</feature>
<organism evidence="11 14">
    <name type="scientific">Microcaecilia unicolor</name>
    <dbReference type="NCBI Taxonomy" id="1415580"/>
    <lineage>
        <taxon>Eukaryota</taxon>
        <taxon>Metazoa</taxon>
        <taxon>Chordata</taxon>
        <taxon>Craniata</taxon>
        <taxon>Vertebrata</taxon>
        <taxon>Euteleostomi</taxon>
        <taxon>Amphibia</taxon>
        <taxon>Gymnophiona</taxon>
        <taxon>Siphonopidae</taxon>
        <taxon>Microcaecilia</taxon>
    </lineage>
</organism>
<evidence type="ECO:0000313" key="12">
    <source>
        <dbReference type="RefSeq" id="XP_030050010.1"/>
    </source>
</evidence>
<dbReference type="PANTHER" id="PTHR12550:SF42">
    <property type="entry name" value="PC4 AND SFRS1-INTERACTING PROTEIN"/>
    <property type="match status" value="1"/>
</dbReference>
<keyword evidence="11" id="KW-1185">Reference proteome</keyword>
<keyword evidence="3" id="KW-0805">Transcription regulation</keyword>
<dbReference type="SMART" id="SM00293">
    <property type="entry name" value="PWWP"/>
    <property type="match status" value="1"/>
</dbReference>
<evidence type="ECO:0000259" key="10">
    <source>
        <dbReference type="PROSITE" id="PS50812"/>
    </source>
</evidence>
<keyword evidence="6" id="KW-0804">Transcription</keyword>
<feature type="compositionally biased region" description="Basic and acidic residues" evidence="9">
    <location>
        <begin position="476"/>
        <end position="503"/>
    </location>
</feature>
<gene>
    <name evidence="12 13 14" type="primary">PSIP1</name>
</gene>
<evidence type="ECO:0000256" key="5">
    <source>
        <dbReference type="ARBA" id="ARBA00023125"/>
    </source>
</evidence>
<name>A0A6P7X353_9AMPH</name>
<dbReference type="GeneID" id="115463538"/>
<dbReference type="PROSITE" id="PS50812">
    <property type="entry name" value="PWWP"/>
    <property type="match status" value="1"/>
</dbReference>
<dbReference type="AlphaFoldDB" id="A0A6P7X353"/>
<dbReference type="CTD" id="11168"/>
<sequence>MAHDFKPGDLIFAKMKGYPHWPARVDEVPDGAVKPPTNKMPIFFFGTHETAFLGPKDIFPYLENKEKYGKPNKRKGFNEGLWEIDNNPKVKFSSQQTPPAVSSPVGKEVAQESSQETTPESDDKMGAKRRKSAAPKASAKQSGLPVVETQDEEKETSVSKEDIDAEQPSGEDVSRGNDLPGKGRRGRKRKVEQSVELEQEVNAVAAAPQLSPKRGRPAAIAEAKVSKPRGRPRLMKPPSSSDSDVFSEEESNKKKALEEKQKKQPKKADEDQEEKPRKEPDKKEVKKTTEPKKKPPAKVSSASNSDSEEEQEGEKKGKGAKHFQGAQRRNLLKMQQEKEASEKKRKQEEQAETEMHGKEEERKAEAKKLEKKRETSTDSCLQRIHAEIKSSLKIDKLDMDRCINALDELASLQVTMQQAQKHTDMITTLKKIRRFKASQTIMEKATMLYNKFKNMFLVGEGDSVIMQVLNKSLAEQKQHEEANKAKDAGKRGVHKKADKEQSADTKAVNGGRNPRERNQTQQNGESGEESEDLNEAEGTKKRPPGGLKEAKPEKQANEDTTSEN</sequence>
<feature type="compositionally biased region" description="Basic and acidic residues" evidence="9">
    <location>
        <begin position="335"/>
        <end position="376"/>
    </location>
</feature>
<feature type="compositionally biased region" description="Basic and acidic residues" evidence="9">
    <location>
        <begin position="548"/>
        <end position="557"/>
    </location>
</feature>
<dbReference type="GO" id="GO:0003677">
    <property type="term" value="F:DNA binding"/>
    <property type="evidence" value="ECO:0007669"/>
    <property type="project" value="UniProtKB-KW"/>
</dbReference>